<gene>
    <name evidence="1" type="ORF">CDV26_06240</name>
</gene>
<sequence length="145" mass="16907">MSFESQLGDIFDLDIWELKSQYKSLNHLQTDSKPTKPKEFISAIEQKQVSSEKLIYTNNIDSNKTINIFLANKPNVRFLKNIVDNLFFNSKVNVYKVQSLGLRNDHDEINLFEKDFIADNGNILSVESKKYILSKLHKYADFKLK</sequence>
<name>A0ABN5AVS1_9GAMM</name>
<organism evidence="1 2">
    <name type="scientific">Francisella halioticida</name>
    <dbReference type="NCBI Taxonomy" id="549298"/>
    <lineage>
        <taxon>Bacteria</taxon>
        <taxon>Pseudomonadati</taxon>
        <taxon>Pseudomonadota</taxon>
        <taxon>Gammaproteobacteria</taxon>
        <taxon>Thiotrichales</taxon>
        <taxon>Francisellaceae</taxon>
        <taxon>Francisella</taxon>
    </lineage>
</organism>
<dbReference type="Proteomes" id="UP000249910">
    <property type="component" value="Chromosome"/>
</dbReference>
<keyword evidence="2" id="KW-1185">Reference proteome</keyword>
<evidence type="ECO:0000313" key="2">
    <source>
        <dbReference type="Proteomes" id="UP000249910"/>
    </source>
</evidence>
<evidence type="ECO:0000313" key="1">
    <source>
        <dbReference type="EMBL" id="ASG68038.1"/>
    </source>
</evidence>
<reference evidence="1 2" key="1">
    <citation type="submission" date="2017-06" db="EMBL/GenBank/DDBJ databases">
        <title>Complete genome of Francisella halioticida.</title>
        <authorList>
            <person name="Sjodin A."/>
        </authorList>
    </citation>
    <scope>NUCLEOTIDE SEQUENCE [LARGE SCALE GENOMIC DNA]</scope>
    <source>
        <strain evidence="1 2">DSM 23729</strain>
    </source>
</reference>
<accession>A0ABN5AVS1</accession>
<dbReference type="RefSeq" id="WP_088772547.1">
    <property type="nucleotide sequence ID" value="NZ_AP023082.1"/>
</dbReference>
<protein>
    <submittedName>
        <fullName evidence="1">Chloroquine resistance protein</fullName>
    </submittedName>
</protein>
<proteinExistence type="predicted"/>
<dbReference type="EMBL" id="CP022132">
    <property type="protein sequence ID" value="ASG68038.1"/>
    <property type="molecule type" value="Genomic_DNA"/>
</dbReference>